<sequence>MLRILLVLLLSILSAGACIWDRDTLKEEAKGRLDTVTATTGRFDRYPARYYEMRLERVTKELEEKPGVLALYDDAGVACSRLGRHDDAIIWMAKKAEALVSMPIEETNEERYRYLSNLGTFLLIRWIVQPEAERSADLTDLQASETFIRQALQLNPDAHFGREKFQYKLIRWLLDAQSPPEYGTINFLYLEQDRMFAPRRNGGEGFTLEEARKGLTGLIQMGAAWESVDTFQTLQLCLHSQGSMSLAHLAYLRGRELYDSGERSFHPVEEVRAEVVPQPSGGFSEIGRVDAYFKKARAAVMQRDAEWIAYQDERYAKRMHPDTHPDFWKDWKEPEPPKFPRASLLQLAERNESLSMVVLIALIVLVSWAVRVLWRKVSAA</sequence>
<dbReference type="AlphaFoldDB" id="A0A858RN50"/>
<organism evidence="2 3">
    <name type="scientific">Luteolibacter luteus</name>
    <dbReference type="NCBI Taxonomy" id="2728835"/>
    <lineage>
        <taxon>Bacteria</taxon>
        <taxon>Pseudomonadati</taxon>
        <taxon>Verrucomicrobiota</taxon>
        <taxon>Verrucomicrobiia</taxon>
        <taxon>Verrucomicrobiales</taxon>
        <taxon>Verrucomicrobiaceae</taxon>
        <taxon>Luteolibacter</taxon>
    </lineage>
</organism>
<dbReference type="EMBL" id="CP051774">
    <property type="protein sequence ID" value="QJE97858.1"/>
    <property type="molecule type" value="Genomic_DNA"/>
</dbReference>
<dbReference type="PROSITE" id="PS51257">
    <property type="entry name" value="PROKAR_LIPOPROTEIN"/>
    <property type="match status" value="1"/>
</dbReference>
<accession>A0A858RN50</accession>
<dbReference type="Proteomes" id="UP000501812">
    <property type="component" value="Chromosome"/>
</dbReference>
<evidence type="ECO:0000313" key="2">
    <source>
        <dbReference type="EMBL" id="QJE97858.1"/>
    </source>
</evidence>
<protein>
    <recommendedName>
        <fullName evidence="4">Tetratricopeptide repeat protein</fullName>
    </recommendedName>
</protein>
<proteinExistence type="predicted"/>
<keyword evidence="1" id="KW-0472">Membrane</keyword>
<name>A0A858RN50_9BACT</name>
<keyword evidence="1" id="KW-1133">Transmembrane helix</keyword>
<evidence type="ECO:0000313" key="3">
    <source>
        <dbReference type="Proteomes" id="UP000501812"/>
    </source>
</evidence>
<feature type="transmembrane region" description="Helical" evidence="1">
    <location>
        <begin position="354"/>
        <end position="374"/>
    </location>
</feature>
<gene>
    <name evidence="2" type="ORF">HHL09_19400</name>
</gene>
<evidence type="ECO:0008006" key="4">
    <source>
        <dbReference type="Google" id="ProtNLM"/>
    </source>
</evidence>
<keyword evidence="1" id="KW-0812">Transmembrane</keyword>
<reference evidence="2 3" key="1">
    <citation type="submission" date="2020-04" db="EMBL/GenBank/DDBJ databases">
        <title>Luteolibacter sp. G-1-1-1 isolated from soil.</title>
        <authorList>
            <person name="Dahal R.H."/>
        </authorList>
    </citation>
    <scope>NUCLEOTIDE SEQUENCE [LARGE SCALE GENOMIC DNA]</scope>
    <source>
        <strain evidence="2 3">G-1-1-1</strain>
    </source>
</reference>
<keyword evidence="3" id="KW-1185">Reference proteome</keyword>
<dbReference type="RefSeq" id="WP_169456284.1">
    <property type="nucleotide sequence ID" value="NZ_CP051774.1"/>
</dbReference>
<dbReference type="KEGG" id="luo:HHL09_19400"/>
<evidence type="ECO:0000256" key="1">
    <source>
        <dbReference type="SAM" id="Phobius"/>
    </source>
</evidence>